<keyword evidence="3" id="KW-1133">Transmembrane helix</keyword>
<dbReference type="EMBL" id="CAAALY010036142">
    <property type="protein sequence ID" value="VEL18248.1"/>
    <property type="molecule type" value="Genomic_DNA"/>
</dbReference>
<comment type="caution">
    <text evidence="6">The sequence shown here is derived from an EMBL/GenBank/DDBJ whole genome shotgun (WGS) entry which is preliminary data.</text>
</comment>
<organism evidence="6 7">
    <name type="scientific">Protopolystoma xenopodis</name>
    <dbReference type="NCBI Taxonomy" id="117903"/>
    <lineage>
        <taxon>Eukaryota</taxon>
        <taxon>Metazoa</taxon>
        <taxon>Spiralia</taxon>
        <taxon>Lophotrochozoa</taxon>
        <taxon>Platyhelminthes</taxon>
        <taxon>Monogenea</taxon>
        <taxon>Polyopisthocotylea</taxon>
        <taxon>Polystomatidea</taxon>
        <taxon>Polystomatidae</taxon>
        <taxon>Protopolystoma</taxon>
    </lineage>
</organism>
<dbReference type="InterPro" id="IPR047843">
    <property type="entry name" value="WLS-like_TM"/>
</dbReference>
<evidence type="ECO:0000256" key="4">
    <source>
        <dbReference type="ARBA" id="ARBA00023136"/>
    </source>
</evidence>
<keyword evidence="4" id="KW-0472">Membrane</keyword>
<protein>
    <recommendedName>
        <fullName evidence="5">Wntless-like transmembrane domain-containing protein</fullName>
    </recommendedName>
</protein>
<evidence type="ECO:0000313" key="6">
    <source>
        <dbReference type="EMBL" id="VEL18248.1"/>
    </source>
</evidence>
<name>A0A3S5CG26_9PLAT</name>
<accession>A0A3S5CG26</accession>
<evidence type="ECO:0000256" key="2">
    <source>
        <dbReference type="ARBA" id="ARBA00022692"/>
    </source>
</evidence>
<evidence type="ECO:0000259" key="5">
    <source>
        <dbReference type="Pfam" id="PF06664"/>
    </source>
</evidence>
<evidence type="ECO:0000313" key="7">
    <source>
        <dbReference type="Proteomes" id="UP000784294"/>
    </source>
</evidence>
<evidence type="ECO:0000256" key="1">
    <source>
        <dbReference type="ARBA" id="ARBA00004141"/>
    </source>
</evidence>
<dbReference type="OrthoDB" id="28186at2759"/>
<keyword evidence="7" id="KW-1185">Reference proteome</keyword>
<proteinExistence type="predicted"/>
<dbReference type="AlphaFoldDB" id="A0A3S5CG26"/>
<dbReference type="Pfam" id="PF06664">
    <property type="entry name" value="WLS-like_TM"/>
    <property type="match status" value="1"/>
</dbReference>
<comment type="subcellular location">
    <subcellularLocation>
        <location evidence="1">Membrane</location>
        <topology evidence="1">Multi-pass membrane protein</topology>
    </subcellularLocation>
</comment>
<keyword evidence="2" id="KW-0812">Transmembrane</keyword>
<evidence type="ECO:0000256" key="3">
    <source>
        <dbReference type="ARBA" id="ARBA00022989"/>
    </source>
</evidence>
<feature type="domain" description="Wntless-like transmembrane" evidence="5">
    <location>
        <begin position="3"/>
        <end position="91"/>
    </location>
</feature>
<reference evidence="6" key="1">
    <citation type="submission" date="2018-11" db="EMBL/GenBank/DDBJ databases">
        <authorList>
            <consortium name="Pathogen Informatics"/>
        </authorList>
    </citation>
    <scope>NUCLEOTIDE SEQUENCE</scope>
</reference>
<gene>
    <name evidence="6" type="ORF">PXEA_LOCUS11688</name>
</gene>
<dbReference type="GO" id="GO:0016020">
    <property type="term" value="C:membrane"/>
    <property type="evidence" value="ECO:0007669"/>
    <property type="project" value="UniProtKB-SubCell"/>
</dbReference>
<sequence>MKFITGLAVFVIITSFCIAAIRFGADYLLRRHNSITSTTASIETDSTVTSSFSAQADITAPWYRSTVEFSAFYGVLNIYLTTMAIVYSPSKHALAGNWA</sequence>
<dbReference type="Proteomes" id="UP000784294">
    <property type="component" value="Unassembled WGS sequence"/>
</dbReference>